<feature type="transmembrane region" description="Helical" evidence="6">
    <location>
        <begin position="90"/>
        <end position="109"/>
    </location>
</feature>
<sequence>MTGWQKIKRLYRLFMHHFQMAEVTTSAAVLAYYTLLSIFPAVLVIGNLLPMLGLNAKTVLAYLQTAVPPSIYDFIRPLIYDFLDRGSGGLLTTGALVAVWSTSQGIAAFQRSVNRAYGVARYQNPVINRVASFVWVLVLLLFIFILNFAYGLGEQIMLALQGVFNFSSRYVNFFAQVRWPITFGGLFIALTLLYYFVPNARVRLRYVVVGALVVALAWMGVSRLFSLYTRFFSHNITSYKTIGAFILLMIWLDLSGMLVMFGATVNATLQDAIEGQIKERKYFWQVFAGRGNK</sequence>
<proteinExistence type="predicted"/>
<evidence type="ECO:0000256" key="5">
    <source>
        <dbReference type="ARBA" id="ARBA00023136"/>
    </source>
</evidence>
<reference evidence="7 8" key="1">
    <citation type="journal article" date="2015" name="Genome Announc.">
        <title>Expanding the biotechnology potential of lactobacilli through comparative genomics of 213 strains and associated genera.</title>
        <authorList>
            <person name="Sun Z."/>
            <person name="Harris H.M."/>
            <person name="McCann A."/>
            <person name="Guo C."/>
            <person name="Argimon S."/>
            <person name="Zhang W."/>
            <person name="Yang X."/>
            <person name="Jeffery I.B."/>
            <person name="Cooney J.C."/>
            <person name="Kagawa T.F."/>
            <person name="Liu W."/>
            <person name="Song Y."/>
            <person name="Salvetti E."/>
            <person name="Wrobel A."/>
            <person name="Rasinkangas P."/>
            <person name="Parkhill J."/>
            <person name="Rea M.C."/>
            <person name="O'Sullivan O."/>
            <person name="Ritari J."/>
            <person name="Douillard F.P."/>
            <person name="Paul Ross R."/>
            <person name="Yang R."/>
            <person name="Briner A.E."/>
            <person name="Felis G.E."/>
            <person name="de Vos W.M."/>
            <person name="Barrangou R."/>
            <person name="Klaenhammer T.R."/>
            <person name="Caufield P.W."/>
            <person name="Cui Y."/>
            <person name="Zhang H."/>
            <person name="O'Toole P.W."/>
        </authorList>
    </citation>
    <scope>NUCLEOTIDE SEQUENCE [LARGE SCALE GENOMIC DNA]</scope>
    <source>
        <strain evidence="7 8">DSM 15946</strain>
    </source>
</reference>
<feature type="transmembrane region" description="Helical" evidence="6">
    <location>
        <begin position="21"/>
        <end position="45"/>
    </location>
</feature>
<dbReference type="PATRIC" id="fig|1423760.3.peg.643"/>
<accession>A0A0R1U3T9</accession>
<dbReference type="InterPro" id="IPR017039">
    <property type="entry name" value="Virul_fac_BrkB"/>
</dbReference>
<feature type="transmembrane region" description="Helical" evidence="6">
    <location>
        <begin position="241"/>
        <end position="261"/>
    </location>
</feature>
<dbReference type="NCBIfam" id="TIGR00765">
    <property type="entry name" value="yihY_not_rbn"/>
    <property type="match status" value="1"/>
</dbReference>
<feature type="transmembrane region" description="Helical" evidence="6">
    <location>
        <begin position="130"/>
        <end position="153"/>
    </location>
</feature>
<keyword evidence="3 6" id="KW-0812">Transmembrane</keyword>
<name>A0A0R1U3T9_9LACO</name>
<evidence type="ECO:0000256" key="3">
    <source>
        <dbReference type="ARBA" id="ARBA00022692"/>
    </source>
</evidence>
<keyword evidence="4 6" id="KW-1133">Transmembrane helix</keyword>
<dbReference type="RefSeq" id="WP_056955488.1">
    <property type="nucleotide sequence ID" value="NZ_AZFK01000084.1"/>
</dbReference>
<dbReference type="EMBL" id="AZFK01000084">
    <property type="protein sequence ID" value="KRL87952.1"/>
    <property type="molecule type" value="Genomic_DNA"/>
</dbReference>
<dbReference type="Pfam" id="PF03631">
    <property type="entry name" value="Virul_fac_BrkB"/>
    <property type="match status" value="1"/>
</dbReference>
<comment type="subcellular location">
    <subcellularLocation>
        <location evidence="1">Cell membrane</location>
        <topology evidence="1">Multi-pass membrane protein</topology>
    </subcellularLocation>
</comment>
<evidence type="ECO:0000313" key="7">
    <source>
        <dbReference type="EMBL" id="KRL87952.1"/>
    </source>
</evidence>
<organism evidence="7 8">
    <name type="scientific">Limosilactobacillus ingluviei DSM 15946</name>
    <dbReference type="NCBI Taxonomy" id="1423760"/>
    <lineage>
        <taxon>Bacteria</taxon>
        <taxon>Bacillati</taxon>
        <taxon>Bacillota</taxon>
        <taxon>Bacilli</taxon>
        <taxon>Lactobacillales</taxon>
        <taxon>Lactobacillaceae</taxon>
        <taxon>Limosilactobacillus</taxon>
    </lineage>
</organism>
<feature type="transmembrane region" description="Helical" evidence="6">
    <location>
        <begin position="204"/>
        <end position="221"/>
    </location>
</feature>
<dbReference type="PANTHER" id="PTHR30213">
    <property type="entry name" value="INNER MEMBRANE PROTEIN YHJD"/>
    <property type="match status" value="1"/>
</dbReference>
<evidence type="ECO:0000256" key="4">
    <source>
        <dbReference type="ARBA" id="ARBA00022989"/>
    </source>
</evidence>
<protein>
    <submittedName>
        <fullName evidence="7">Ribonuclease BN</fullName>
    </submittedName>
</protein>
<dbReference type="PIRSF" id="PIRSF035875">
    <property type="entry name" value="RNase_BN"/>
    <property type="match status" value="1"/>
</dbReference>
<evidence type="ECO:0000256" key="6">
    <source>
        <dbReference type="SAM" id="Phobius"/>
    </source>
</evidence>
<evidence type="ECO:0000313" key="8">
    <source>
        <dbReference type="Proteomes" id="UP000050816"/>
    </source>
</evidence>
<keyword evidence="2" id="KW-1003">Cell membrane</keyword>
<evidence type="ECO:0000256" key="1">
    <source>
        <dbReference type="ARBA" id="ARBA00004651"/>
    </source>
</evidence>
<dbReference type="PANTHER" id="PTHR30213:SF0">
    <property type="entry name" value="UPF0761 MEMBRANE PROTEIN YIHY"/>
    <property type="match status" value="1"/>
</dbReference>
<comment type="caution">
    <text evidence="7">The sequence shown here is derived from an EMBL/GenBank/DDBJ whole genome shotgun (WGS) entry which is preliminary data.</text>
</comment>
<keyword evidence="5 6" id="KW-0472">Membrane</keyword>
<dbReference type="GO" id="GO:0005886">
    <property type="term" value="C:plasma membrane"/>
    <property type="evidence" value="ECO:0007669"/>
    <property type="project" value="UniProtKB-SubCell"/>
</dbReference>
<dbReference type="Proteomes" id="UP000050816">
    <property type="component" value="Unassembled WGS sequence"/>
</dbReference>
<evidence type="ECO:0000256" key="2">
    <source>
        <dbReference type="ARBA" id="ARBA00022475"/>
    </source>
</evidence>
<gene>
    <name evidence="7" type="ORF">FC43_GL000619</name>
</gene>
<feature type="transmembrane region" description="Helical" evidence="6">
    <location>
        <begin position="173"/>
        <end position="197"/>
    </location>
</feature>
<dbReference type="AlphaFoldDB" id="A0A0R1U3T9"/>